<evidence type="ECO:0000313" key="2">
    <source>
        <dbReference type="EMBL" id="OGF99975.1"/>
    </source>
</evidence>
<dbReference type="EMBL" id="MFIY01000031">
    <property type="protein sequence ID" value="OGF99975.1"/>
    <property type="molecule type" value="Genomic_DNA"/>
</dbReference>
<dbReference type="SUPFAM" id="SSF55729">
    <property type="entry name" value="Acyl-CoA N-acyltransferases (Nat)"/>
    <property type="match status" value="1"/>
</dbReference>
<feature type="domain" description="N-acetyltransferase" evidence="1">
    <location>
        <begin position="1"/>
        <end position="141"/>
    </location>
</feature>
<evidence type="ECO:0000313" key="3">
    <source>
        <dbReference type="Proteomes" id="UP000178230"/>
    </source>
</evidence>
<dbReference type="CDD" id="cd04301">
    <property type="entry name" value="NAT_SF"/>
    <property type="match status" value="1"/>
</dbReference>
<proteinExistence type="predicted"/>
<dbReference type="Proteomes" id="UP000178230">
    <property type="component" value="Unassembled WGS sequence"/>
</dbReference>
<sequence>MIIKKRKLVDAEIVLINEEIRKFPDIAYVNNSIWKKFECVYIAYSNNQFIGICVVVMLNDWVKIGPFVILQKYQGKGYGKKLLTYVIKKQKNINIFVGSSNKKVAKILSKLGFIQNTNTFKLSREIKLYGLGYFLESLNLTFLKELIRKKLLFKRGKFFYYLKYK</sequence>
<dbReference type="InterPro" id="IPR016181">
    <property type="entry name" value="Acyl_CoA_acyltransferase"/>
</dbReference>
<comment type="caution">
    <text evidence="2">The sequence shown here is derived from an EMBL/GenBank/DDBJ whole genome shotgun (WGS) entry which is preliminary data.</text>
</comment>
<dbReference type="AlphaFoldDB" id="A0A1F5YIH7"/>
<dbReference type="PROSITE" id="PS51186">
    <property type="entry name" value="GNAT"/>
    <property type="match status" value="1"/>
</dbReference>
<name>A0A1F5YIH7_9BACT</name>
<evidence type="ECO:0000259" key="1">
    <source>
        <dbReference type="PROSITE" id="PS51186"/>
    </source>
</evidence>
<accession>A0A1F5YIH7</accession>
<organism evidence="2 3">
    <name type="scientific">Candidatus Gottesmanbacteria bacterium RBG_13_37_7</name>
    <dbReference type="NCBI Taxonomy" id="1798369"/>
    <lineage>
        <taxon>Bacteria</taxon>
        <taxon>Candidatus Gottesmaniibacteriota</taxon>
    </lineage>
</organism>
<reference evidence="2 3" key="1">
    <citation type="journal article" date="2016" name="Nat. Commun.">
        <title>Thousands of microbial genomes shed light on interconnected biogeochemical processes in an aquifer system.</title>
        <authorList>
            <person name="Anantharaman K."/>
            <person name="Brown C.T."/>
            <person name="Hug L.A."/>
            <person name="Sharon I."/>
            <person name="Castelle C.J."/>
            <person name="Probst A.J."/>
            <person name="Thomas B.C."/>
            <person name="Singh A."/>
            <person name="Wilkins M.J."/>
            <person name="Karaoz U."/>
            <person name="Brodie E.L."/>
            <person name="Williams K.H."/>
            <person name="Hubbard S.S."/>
            <person name="Banfield J.F."/>
        </authorList>
    </citation>
    <scope>NUCLEOTIDE SEQUENCE [LARGE SCALE GENOMIC DNA]</scope>
</reference>
<dbReference type="InterPro" id="IPR000182">
    <property type="entry name" value="GNAT_dom"/>
</dbReference>
<dbReference type="Gene3D" id="3.40.630.30">
    <property type="match status" value="1"/>
</dbReference>
<protein>
    <recommendedName>
        <fullName evidence="1">N-acetyltransferase domain-containing protein</fullName>
    </recommendedName>
</protein>
<dbReference type="Pfam" id="PF00583">
    <property type="entry name" value="Acetyltransf_1"/>
    <property type="match status" value="1"/>
</dbReference>
<dbReference type="GO" id="GO:0016747">
    <property type="term" value="F:acyltransferase activity, transferring groups other than amino-acyl groups"/>
    <property type="evidence" value="ECO:0007669"/>
    <property type="project" value="InterPro"/>
</dbReference>
<gene>
    <name evidence="2" type="ORF">A2Y99_01470</name>
</gene>